<dbReference type="Proteomes" id="UP001732720">
    <property type="component" value="Chromosome 16"/>
</dbReference>
<proteinExistence type="predicted"/>
<evidence type="ECO:0000313" key="2">
    <source>
        <dbReference type="RefSeq" id="XP_073913457.1"/>
    </source>
</evidence>
<gene>
    <name evidence="2" type="primary">LOC141417894</name>
</gene>
<reference evidence="2" key="1">
    <citation type="submission" date="2025-08" db="UniProtKB">
        <authorList>
            <consortium name="RefSeq"/>
        </authorList>
    </citation>
    <scope>IDENTIFICATION</scope>
</reference>
<protein>
    <submittedName>
        <fullName evidence="2">Vomeronasal type-1 receptor 4-like</fullName>
    </submittedName>
</protein>
<keyword evidence="1" id="KW-1185">Reference proteome</keyword>
<evidence type="ECO:0000313" key="1">
    <source>
        <dbReference type="Proteomes" id="UP001732720"/>
    </source>
</evidence>
<accession>A0AC58L8I2</accession>
<organism evidence="1 2">
    <name type="scientific">Castor canadensis</name>
    <name type="common">American beaver</name>
    <dbReference type="NCBI Taxonomy" id="51338"/>
    <lineage>
        <taxon>Eukaryota</taxon>
        <taxon>Metazoa</taxon>
        <taxon>Chordata</taxon>
        <taxon>Craniata</taxon>
        <taxon>Vertebrata</taxon>
        <taxon>Euteleostomi</taxon>
        <taxon>Mammalia</taxon>
        <taxon>Eutheria</taxon>
        <taxon>Euarchontoglires</taxon>
        <taxon>Glires</taxon>
        <taxon>Rodentia</taxon>
        <taxon>Castorimorpha</taxon>
        <taxon>Castoridae</taxon>
        <taxon>Castor</taxon>
    </lineage>
</organism>
<sequence length="310" mass="35794">MFKSDAIFGIFLITECFIGLMGNSLLFILYMYTFLTQPHLKKPIDAIFTHLTLFNFLAIMFKFIAYVTLFFGGRRFLDDVGCKAIWYAYRVSQGLSVCTTLLLSAFQAITVSPTNSKWAWLKSKLSTWVASSFLFFWITNLFIYIQNILVRKVNSNSTVLVSGNSQASCQIQQLEHNYSTALTSVMVIRDVLFVVLMLWTSLYMVCLLYTHHRRAQHVHSPSLSSQPSPESKAIYSIILLVSSFVLFYFLYNFSFYYWFYRSQKNTIWEKITGIISSCYQTICPFVLMKNNKILSTFSSSLSKVRVPISQ</sequence>
<dbReference type="RefSeq" id="XP_073913457.1">
    <property type="nucleotide sequence ID" value="XM_074057356.1"/>
</dbReference>
<name>A0AC58L8I2_CASCN</name>